<feature type="compositionally biased region" description="Basic and acidic residues" evidence="6">
    <location>
        <begin position="435"/>
        <end position="470"/>
    </location>
</feature>
<sequence>MAMAKPWNPMEDAYKNQNFNKYTQGPGAEFDENLQPGAMASGGGRQQATDKRDERFQLCLKMVPSDMSEKALWNLCAHYGKVTYVKRSQKTPFVFVSFATLNDMERCLEGFRREKPQGICADVAKHTAMKQANNQTASNASTVGSDRRKDRDRHSDSGSSCQPDMTNRTIKGPFTNPERKPLVDQKPFVTEEDYQNSELKVVDPDRHFLIERDMHDRDRNNKNEFDEDTQGGRKIYTGRAYYKDSRETTDNLKRLSMNSKGSYNSEKDEFFKGSSQFDKDAEEIKYCNLCRNIADKVCQRCGDYYCSLECQRKDWSRHRLFCFPMPELVAPVSAANHSSSGRTEPHSPIPNLNESFERKSKYQGGSQNYDNRSGDNRQQQPQQRQQKFQPRENADNARNRNDNRPQYNNKFHEANNQENRKNAMNQNQNRNQGFDNRKDRDHHNSFGNRKDKEHISSFEKRNEQVDKHEGSGSVVHKAANKSFENKKPQDSPPKPKPKKPIEIVRADYPESGSIVAITAVIRPNKVFIRSMASEDNVAYVKDINRINNEAKNAKPLEKMPKRSDLAIADFQGEGYYRVCVLNPESEDRITVAYVDFGNVDTKKLSELKEIPEELISLKRHVLTLILKDVEDFEPSGKVSEYMNSFVDAVGKDLKLVFSERNEKGPLVAELIEVSTNESFNKMIKELREVKPATLVDEPVFSTDIKVKVLPPGEKTTLVVLDTSLIQTGAISCVLESDLGEIDRMTALFADYVKEAKGPYTPRPQEICLVQYDDGCWYRAECIEVVGDQNPSVLFIDFGNLTTAHIDKIRKYPRDLILPCVTATCLLAGIPEEINKTLADRLKELIPVNDKIIVDKVEAVDDQTNAIHLYDVVKTLKAENLF</sequence>
<dbReference type="Pfam" id="PF01753">
    <property type="entry name" value="zf-MYND"/>
    <property type="match status" value="1"/>
</dbReference>
<evidence type="ECO:0008006" key="11">
    <source>
        <dbReference type="Google" id="ProtNLM"/>
    </source>
</evidence>
<keyword evidence="4" id="KW-0694">RNA-binding</keyword>
<dbReference type="InterPro" id="IPR002999">
    <property type="entry name" value="Tudor"/>
</dbReference>
<dbReference type="Pfam" id="PF00567">
    <property type="entry name" value="TUDOR"/>
    <property type="match status" value="2"/>
</dbReference>
<dbReference type="PROSITE" id="PS50304">
    <property type="entry name" value="TUDOR"/>
    <property type="match status" value="2"/>
</dbReference>
<feature type="compositionally biased region" description="Basic and acidic residues" evidence="6">
    <location>
        <begin position="389"/>
        <end position="403"/>
    </location>
</feature>
<dbReference type="InterPro" id="IPR000504">
    <property type="entry name" value="RRM_dom"/>
</dbReference>
<feature type="domain" description="MYND-type" evidence="8">
    <location>
        <begin position="287"/>
        <end position="322"/>
    </location>
</feature>
<evidence type="ECO:0000256" key="2">
    <source>
        <dbReference type="ARBA" id="ARBA00022771"/>
    </source>
</evidence>
<dbReference type="InterPro" id="IPR050621">
    <property type="entry name" value="Tudor_domain_containing"/>
</dbReference>
<dbReference type="OMA" id="SRITWIA"/>
<feature type="compositionally biased region" description="Polar residues" evidence="6">
    <location>
        <begin position="130"/>
        <end position="144"/>
    </location>
</feature>
<evidence type="ECO:0000256" key="5">
    <source>
        <dbReference type="PROSITE-ProRule" id="PRU00134"/>
    </source>
</evidence>
<evidence type="ECO:0000256" key="1">
    <source>
        <dbReference type="ARBA" id="ARBA00022723"/>
    </source>
</evidence>
<dbReference type="Gene3D" id="6.10.140.2220">
    <property type="match status" value="1"/>
</dbReference>
<keyword evidence="10" id="KW-1185">Reference proteome</keyword>
<evidence type="ECO:0000256" key="3">
    <source>
        <dbReference type="ARBA" id="ARBA00022833"/>
    </source>
</evidence>
<dbReference type="SMART" id="SM00333">
    <property type="entry name" value="TUDOR"/>
    <property type="match status" value="2"/>
</dbReference>
<feature type="compositionally biased region" description="Low complexity" evidence="6">
    <location>
        <begin position="377"/>
        <end position="388"/>
    </location>
</feature>
<dbReference type="InParanoid" id="A0A7R8UND3"/>
<dbReference type="CDD" id="cd00590">
    <property type="entry name" value="RRM_SF"/>
    <property type="match status" value="1"/>
</dbReference>
<dbReference type="SMART" id="SM00360">
    <property type="entry name" value="RRM"/>
    <property type="match status" value="1"/>
</dbReference>
<feature type="compositionally biased region" description="Basic and acidic residues" evidence="6">
    <location>
        <begin position="410"/>
        <end position="421"/>
    </location>
</feature>
<name>A0A7R8UND3_HERIL</name>
<dbReference type="InterPro" id="IPR002893">
    <property type="entry name" value="Znf_MYND"/>
</dbReference>
<feature type="domain" description="Tudor" evidence="7">
    <location>
        <begin position="559"/>
        <end position="617"/>
    </location>
</feature>
<dbReference type="PANTHER" id="PTHR22948:SF76">
    <property type="entry name" value="FI20010P1-RELATED"/>
    <property type="match status" value="1"/>
</dbReference>
<dbReference type="Gene3D" id="2.30.30.140">
    <property type="match status" value="2"/>
</dbReference>
<dbReference type="Pfam" id="PF00076">
    <property type="entry name" value="RRM_1"/>
    <property type="match status" value="1"/>
</dbReference>
<feature type="compositionally biased region" description="Basic and acidic residues" evidence="6">
    <location>
        <begin position="145"/>
        <end position="156"/>
    </location>
</feature>
<feature type="compositionally biased region" description="Polar residues" evidence="6">
    <location>
        <begin position="422"/>
        <end position="434"/>
    </location>
</feature>
<dbReference type="FunCoup" id="A0A7R8UND3">
    <property type="interactions" value="27"/>
</dbReference>
<gene>
    <name evidence="9" type="ORF">HERILL_LOCUS6967</name>
</gene>
<feature type="domain" description="Tudor" evidence="7">
    <location>
        <begin position="760"/>
        <end position="818"/>
    </location>
</feature>
<evidence type="ECO:0000256" key="6">
    <source>
        <dbReference type="SAM" id="MobiDB-lite"/>
    </source>
</evidence>
<keyword evidence="3" id="KW-0862">Zinc</keyword>
<dbReference type="InterPro" id="IPR035437">
    <property type="entry name" value="SNase_OB-fold_sf"/>
</dbReference>
<dbReference type="SUPFAM" id="SSF144232">
    <property type="entry name" value="HIT/MYND zinc finger-like"/>
    <property type="match status" value="1"/>
</dbReference>
<organism evidence="9 10">
    <name type="scientific">Hermetia illucens</name>
    <name type="common">Black soldier fly</name>
    <dbReference type="NCBI Taxonomy" id="343691"/>
    <lineage>
        <taxon>Eukaryota</taxon>
        <taxon>Metazoa</taxon>
        <taxon>Ecdysozoa</taxon>
        <taxon>Arthropoda</taxon>
        <taxon>Hexapoda</taxon>
        <taxon>Insecta</taxon>
        <taxon>Pterygota</taxon>
        <taxon>Neoptera</taxon>
        <taxon>Endopterygota</taxon>
        <taxon>Diptera</taxon>
        <taxon>Brachycera</taxon>
        <taxon>Stratiomyomorpha</taxon>
        <taxon>Stratiomyidae</taxon>
        <taxon>Hermetiinae</taxon>
        <taxon>Hermetia</taxon>
    </lineage>
</organism>
<evidence type="ECO:0000313" key="10">
    <source>
        <dbReference type="Proteomes" id="UP000594454"/>
    </source>
</evidence>
<dbReference type="SUPFAM" id="SSF63748">
    <property type="entry name" value="Tudor/PWWP/MBT"/>
    <property type="match status" value="2"/>
</dbReference>
<dbReference type="PANTHER" id="PTHR22948">
    <property type="entry name" value="TUDOR DOMAIN CONTAINING PROTEIN"/>
    <property type="match status" value="1"/>
</dbReference>
<dbReference type="Gene3D" id="3.30.70.330">
    <property type="match status" value="1"/>
</dbReference>
<feature type="region of interest" description="Disordered" evidence="6">
    <location>
        <begin position="334"/>
        <end position="501"/>
    </location>
</feature>
<dbReference type="OrthoDB" id="10023235at2759"/>
<dbReference type="GO" id="GO:0008270">
    <property type="term" value="F:zinc ion binding"/>
    <property type="evidence" value="ECO:0007669"/>
    <property type="project" value="UniProtKB-KW"/>
</dbReference>
<dbReference type="EMBL" id="LR899011">
    <property type="protein sequence ID" value="CAD7084051.1"/>
    <property type="molecule type" value="Genomic_DNA"/>
</dbReference>
<evidence type="ECO:0000313" key="9">
    <source>
        <dbReference type="EMBL" id="CAD7084051.1"/>
    </source>
</evidence>
<dbReference type="InterPro" id="IPR035979">
    <property type="entry name" value="RBD_domain_sf"/>
</dbReference>
<evidence type="ECO:0000259" key="8">
    <source>
        <dbReference type="PROSITE" id="PS50865"/>
    </source>
</evidence>
<dbReference type="GO" id="GO:0003723">
    <property type="term" value="F:RNA binding"/>
    <property type="evidence" value="ECO:0007669"/>
    <property type="project" value="UniProtKB-KW"/>
</dbReference>
<dbReference type="GO" id="GO:0005737">
    <property type="term" value="C:cytoplasm"/>
    <property type="evidence" value="ECO:0007669"/>
    <property type="project" value="UniProtKB-ARBA"/>
</dbReference>
<evidence type="ECO:0000259" key="7">
    <source>
        <dbReference type="PROSITE" id="PS50304"/>
    </source>
</evidence>
<feature type="region of interest" description="Disordered" evidence="6">
    <location>
        <begin position="130"/>
        <end position="185"/>
    </location>
</feature>
<dbReference type="Proteomes" id="UP000594454">
    <property type="component" value="Chromosome 3"/>
</dbReference>
<keyword evidence="2 5" id="KW-0863">Zinc-finger</keyword>
<dbReference type="PROSITE" id="PS50865">
    <property type="entry name" value="ZF_MYND_2"/>
    <property type="match status" value="1"/>
</dbReference>
<accession>A0A7R8UND3</accession>
<reference evidence="9 10" key="1">
    <citation type="submission" date="2020-11" db="EMBL/GenBank/DDBJ databases">
        <authorList>
            <person name="Wallbank WR R."/>
            <person name="Pardo Diaz C."/>
            <person name="Kozak K."/>
            <person name="Martin S."/>
            <person name="Jiggins C."/>
            <person name="Moest M."/>
            <person name="Warren A I."/>
            <person name="Generalovic N T."/>
            <person name="Byers J.R.P. K."/>
            <person name="Montejo-Kovacevich G."/>
            <person name="Yen C E."/>
        </authorList>
    </citation>
    <scope>NUCLEOTIDE SEQUENCE [LARGE SCALE GENOMIC DNA]</scope>
</reference>
<feature type="region of interest" description="Disordered" evidence="6">
    <location>
        <begin position="25"/>
        <end position="50"/>
    </location>
</feature>
<dbReference type="Gene3D" id="2.40.50.90">
    <property type="match status" value="1"/>
</dbReference>
<dbReference type="SUPFAM" id="SSF54928">
    <property type="entry name" value="RNA-binding domain, RBD"/>
    <property type="match status" value="1"/>
</dbReference>
<keyword evidence="1" id="KW-0479">Metal-binding</keyword>
<protein>
    <recommendedName>
        <fullName evidence="11">Tudor domain-containing protein 1</fullName>
    </recommendedName>
</protein>
<dbReference type="AlphaFoldDB" id="A0A7R8UND3"/>
<dbReference type="InterPro" id="IPR012677">
    <property type="entry name" value="Nucleotide-bd_a/b_plait_sf"/>
</dbReference>
<evidence type="ECO:0000256" key="4">
    <source>
        <dbReference type="ARBA" id="ARBA00022884"/>
    </source>
</evidence>
<proteinExistence type="predicted"/>